<reference evidence="1" key="1">
    <citation type="submission" date="2020-08" db="EMBL/GenBank/DDBJ databases">
        <title>Multicomponent nature underlies the extraordinary mechanical properties of spider dragline silk.</title>
        <authorList>
            <person name="Kono N."/>
            <person name="Nakamura H."/>
            <person name="Mori M."/>
            <person name="Yoshida Y."/>
            <person name="Ohtoshi R."/>
            <person name="Malay A.D."/>
            <person name="Moran D.A.P."/>
            <person name="Tomita M."/>
            <person name="Numata K."/>
            <person name="Arakawa K."/>
        </authorList>
    </citation>
    <scope>NUCLEOTIDE SEQUENCE</scope>
</reference>
<name>A0A8X6SNY8_TRICX</name>
<dbReference type="Proteomes" id="UP000887159">
    <property type="component" value="Unassembled WGS sequence"/>
</dbReference>
<gene>
    <name evidence="1" type="ORF">TNCV_1282791</name>
</gene>
<protein>
    <submittedName>
        <fullName evidence="1">Uncharacterized protein</fullName>
    </submittedName>
</protein>
<dbReference type="EMBL" id="BMAU01021335">
    <property type="protein sequence ID" value="GFY15631.1"/>
    <property type="molecule type" value="Genomic_DNA"/>
</dbReference>
<comment type="caution">
    <text evidence="1">The sequence shown here is derived from an EMBL/GenBank/DDBJ whole genome shotgun (WGS) entry which is preliminary data.</text>
</comment>
<evidence type="ECO:0000313" key="2">
    <source>
        <dbReference type="Proteomes" id="UP000887159"/>
    </source>
</evidence>
<evidence type="ECO:0000313" key="1">
    <source>
        <dbReference type="EMBL" id="GFY15631.1"/>
    </source>
</evidence>
<keyword evidence="2" id="KW-1185">Reference proteome</keyword>
<proteinExistence type="predicted"/>
<organism evidence="1 2">
    <name type="scientific">Trichonephila clavipes</name>
    <name type="common">Golden silk orbweaver</name>
    <name type="synonym">Nephila clavipes</name>
    <dbReference type="NCBI Taxonomy" id="2585209"/>
    <lineage>
        <taxon>Eukaryota</taxon>
        <taxon>Metazoa</taxon>
        <taxon>Ecdysozoa</taxon>
        <taxon>Arthropoda</taxon>
        <taxon>Chelicerata</taxon>
        <taxon>Arachnida</taxon>
        <taxon>Araneae</taxon>
        <taxon>Araneomorphae</taxon>
        <taxon>Entelegynae</taxon>
        <taxon>Araneoidea</taxon>
        <taxon>Nephilidae</taxon>
        <taxon>Trichonephila</taxon>
    </lineage>
</organism>
<dbReference type="PROSITE" id="PS51257">
    <property type="entry name" value="PROKAR_LIPOPROTEIN"/>
    <property type="match status" value="1"/>
</dbReference>
<dbReference type="AlphaFoldDB" id="A0A8X6SNY8"/>
<sequence length="136" mass="15101">MASIHRSDFAPRWWIVGRLEVDQASGGALGTSGCDSASRRFSQGLPCATMSADDRYLPLCIRRNRTATPVELISSLRFKVRKIGINVNRASKASRTGSLCGVTSHLSPTHVRPWTGTFSMWTRQHIHWTNDLSMEG</sequence>
<accession>A0A8X6SNY8</accession>